<evidence type="ECO:0000313" key="1">
    <source>
        <dbReference type="EMBL" id="MPC61668.1"/>
    </source>
</evidence>
<organism evidence="1 2">
    <name type="scientific">Portunus trituberculatus</name>
    <name type="common">Swimming crab</name>
    <name type="synonym">Neptunus trituberculatus</name>
    <dbReference type="NCBI Taxonomy" id="210409"/>
    <lineage>
        <taxon>Eukaryota</taxon>
        <taxon>Metazoa</taxon>
        <taxon>Ecdysozoa</taxon>
        <taxon>Arthropoda</taxon>
        <taxon>Crustacea</taxon>
        <taxon>Multicrustacea</taxon>
        <taxon>Malacostraca</taxon>
        <taxon>Eumalacostraca</taxon>
        <taxon>Eucarida</taxon>
        <taxon>Decapoda</taxon>
        <taxon>Pleocyemata</taxon>
        <taxon>Brachyura</taxon>
        <taxon>Eubrachyura</taxon>
        <taxon>Portunoidea</taxon>
        <taxon>Portunidae</taxon>
        <taxon>Portuninae</taxon>
        <taxon>Portunus</taxon>
    </lineage>
</organism>
<sequence>MEVRRLCFRCCLLAASPRGPPAITLPRAAYWVKYFFSNISHRRVTPVPVLYGDHTPGRDSSYPQAGASFPNPQFVNILPNI</sequence>
<gene>
    <name evidence="1" type="ORF">E2C01_055743</name>
</gene>
<reference evidence="1 2" key="1">
    <citation type="submission" date="2019-05" db="EMBL/GenBank/DDBJ databases">
        <title>Another draft genome of Portunus trituberculatus and its Hox gene families provides insights of decapod evolution.</title>
        <authorList>
            <person name="Jeong J.-H."/>
            <person name="Song I."/>
            <person name="Kim S."/>
            <person name="Choi T."/>
            <person name="Kim D."/>
            <person name="Ryu S."/>
            <person name="Kim W."/>
        </authorList>
    </citation>
    <scope>NUCLEOTIDE SEQUENCE [LARGE SCALE GENOMIC DNA]</scope>
    <source>
        <tissue evidence="1">Muscle</tissue>
    </source>
</reference>
<protein>
    <submittedName>
        <fullName evidence="1">Uncharacterized protein</fullName>
    </submittedName>
</protein>
<dbReference type="EMBL" id="VSRR010018763">
    <property type="protein sequence ID" value="MPC61668.1"/>
    <property type="molecule type" value="Genomic_DNA"/>
</dbReference>
<proteinExistence type="predicted"/>
<comment type="caution">
    <text evidence="1">The sequence shown here is derived from an EMBL/GenBank/DDBJ whole genome shotgun (WGS) entry which is preliminary data.</text>
</comment>
<keyword evidence="2" id="KW-1185">Reference proteome</keyword>
<dbReference type="AlphaFoldDB" id="A0A5B7GXS4"/>
<evidence type="ECO:0000313" key="2">
    <source>
        <dbReference type="Proteomes" id="UP000324222"/>
    </source>
</evidence>
<name>A0A5B7GXS4_PORTR</name>
<accession>A0A5B7GXS4</accession>
<dbReference type="Proteomes" id="UP000324222">
    <property type="component" value="Unassembled WGS sequence"/>
</dbReference>